<dbReference type="Proteomes" id="UP000185612">
    <property type="component" value="Unassembled WGS sequence"/>
</dbReference>
<evidence type="ECO:0000256" key="6">
    <source>
        <dbReference type="ARBA" id="ARBA00023136"/>
    </source>
</evidence>
<evidence type="ECO:0000313" key="9">
    <source>
        <dbReference type="EMBL" id="OKL52609.1"/>
    </source>
</evidence>
<dbReference type="STRING" id="52770.BSZ40_00375"/>
<dbReference type="AlphaFoldDB" id="A0A1Q5PYV5"/>
<feature type="domain" description="EccD-like transmembrane" evidence="8">
    <location>
        <begin position="128"/>
        <end position="435"/>
    </location>
</feature>
<feature type="transmembrane region" description="Helical" evidence="7">
    <location>
        <begin position="296"/>
        <end position="315"/>
    </location>
</feature>
<feature type="transmembrane region" description="Helical" evidence="7">
    <location>
        <begin position="124"/>
        <end position="142"/>
    </location>
</feature>
<evidence type="ECO:0000256" key="5">
    <source>
        <dbReference type="ARBA" id="ARBA00022989"/>
    </source>
</evidence>
<dbReference type="NCBIfam" id="TIGR03920">
    <property type="entry name" value="T7SS_EccD"/>
    <property type="match status" value="1"/>
</dbReference>
<dbReference type="InterPro" id="IPR006707">
    <property type="entry name" value="T7SS_EccD"/>
</dbReference>
<feature type="transmembrane region" description="Helical" evidence="7">
    <location>
        <begin position="230"/>
        <end position="250"/>
    </location>
</feature>
<dbReference type="Gene3D" id="3.10.20.90">
    <property type="entry name" value="Phosphatidylinositol 3-kinase Catalytic Subunit, Chain A, domain 1"/>
    <property type="match status" value="1"/>
</dbReference>
<dbReference type="Pfam" id="PF08817">
    <property type="entry name" value="YukD"/>
    <property type="match status" value="1"/>
</dbReference>
<keyword evidence="6 7" id="KW-0472">Membrane</keyword>
<sequence length="436" mass="44289">MNDLAPASAPTLLPISVSYDGQTADLSVPAEVPLAELLPGLARALGRLDTLAASEGYAVFTSVGKRLGQEKSLRAQKVAAGSVLTLQPLATAAREQRYDDLVEVVSKSVEKDQAPWKRSHSLQLSAHTAALLIAVAALLIASDRTHSAAAAAVGIVGALLVVLTAAVVARVPSRGGALSLVHTAPLLLGSAAAVLGSDKWDSAALLAAGVGTTLGALGVFALPSDLHASLWGPVTAGVCLSVFAALTKFAGVSSPAAAAGVFAFLVLLTLAAPWVALARFPVRVTGEIDNDLNPDVIAAQVAASHMFVVSVKLGACLTLLFLAPFLAGSLTAIALLACTGLSLMLTTRFLRSRVEVLVGVITGMVLTVGATLALALLQPSWVPVVGGAVLLAAILLLVTNVVNAQLRPTLTRIADACGVLALLAIMPLTALLWGVI</sequence>
<keyword evidence="10" id="KW-1185">Reference proteome</keyword>
<keyword evidence="3" id="KW-1003">Cell membrane</keyword>
<evidence type="ECO:0000313" key="10">
    <source>
        <dbReference type="Proteomes" id="UP000185612"/>
    </source>
</evidence>
<dbReference type="InterPro" id="IPR024962">
    <property type="entry name" value="YukD-like"/>
</dbReference>
<comment type="similarity">
    <text evidence="2">Belongs to the EccD/Snm4 family.</text>
</comment>
<organism evidence="9 10">
    <name type="scientific">Buchananella hordeovulneris</name>
    <dbReference type="NCBI Taxonomy" id="52770"/>
    <lineage>
        <taxon>Bacteria</taxon>
        <taxon>Bacillati</taxon>
        <taxon>Actinomycetota</taxon>
        <taxon>Actinomycetes</taxon>
        <taxon>Actinomycetales</taxon>
        <taxon>Actinomycetaceae</taxon>
        <taxon>Buchananella</taxon>
    </lineage>
</organism>
<keyword evidence="5 7" id="KW-1133">Transmembrane helix</keyword>
<feature type="transmembrane region" description="Helical" evidence="7">
    <location>
        <begin position="148"/>
        <end position="169"/>
    </location>
</feature>
<dbReference type="GO" id="GO:0005886">
    <property type="term" value="C:plasma membrane"/>
    <property type="evidence" value="ECO:0007669"/>
    <property type="project" value="UniProtKB-SubCell"/>
</dbReference>
<evidence type="ECO:0000256" key="7">
    <source>
        <dbReference type="SAM" id="Phobius"/>
    </source>
</evidence>
<evidence type="ECO:0000256" key="1">
    <source>
        <dbReference type="ARBA" id="ARBA00004651"/>
    </source>
</evidence>
<keyword evidence="4 7" id="KW-0812">Transmembrane</keyword>
<feature type="transmembrane region" description="Helical" evidence="7">
    <location>
        <begin position="381"/>
        <end position="401"/>
    </location>
</feature>
<name>A0A1Q5PYV5_9ACTO</name>
<dbReference type="InterPro" id="IPR044049">
    <property type="entry name" value="EccD_transm"/>
</dbReference>
<gene>
    <name evidence="9" type="ORF">BSZ40_00375</name>
</gene>
<dbReference type="RefSeq" id="WP_073822139.1">
    <property type="nucleotide sequence ID" value="NZ_JAUNKL010000010.1"/>
</dbReference>
<evidence type="ECO:0000256" key="3">
    <source>
        <dbReference type="ARBA" id="ARBA00022475"/>
    </source>
</evidence>
<accession>A0A1Q5PYV5</accession>
<dbReference type="OrthoDB" id="3250966at2"/>
<dbReference type="EMBL" id="MQVS01000001">
    <property type="protein sequence ID" value="OKL52609.1"/>
    <property type="molecule type" value="Genomic_DNA"/>
</dbReference>
<feature type="transmembrane region" description="Helical" evidence="7">
    <location>
        <begin position="413"/>
        <end position="435"/>
    </location>
</feature>
<dbReference type="Pfam" id="PF19053">
    <property type="entry name" value="EccD"/>
    <property type="match status" value="1"/>
</dbReference>
<evidence type="ECO:0000256" key="4">
    <source>
        <dbReference type="ARBA" id="ARBA00022692"/>
    </source>
</evidence>
<reference evidence="10" key="1">
    <citation type="submission" date="2016-12" db="EMBL/GenBank/DDBJ databases">
        <authorList>
            <person name="Meng X."/>
        </authorList>
    </citation>
    <scope>NUCLEOTIDE SEQUENCE [LARGE SCALE GENOMIC DNA]</scope>
    <source>
        <strain evidence="10">DSM 20732</strain>
    </source>
</reference>
<feature type="transmembrane region" description="Helical" evidence="7">
    <location>
        <begin position="356"/>
        <end position="375"/>
    </location>
</feature>
<comment type="caution">
    <text evidence="9">The sequence shown here is derived from an EMBL/GenBank/DDBJ whole genome shotgun (WGS) entry which is preliminary data.</text>
</comment>
<proteinExistence type="inferred from homology"/>
<evidence type="ECO:0000256" key="2">
    <source>
        <dbReference type="ARBA" id="ARBA00006162"/>
    </source>
</evidence>
<feature type="transmembrane region" description="Helical" evidence="7">
    <location>
        <begin position="256"/>
        <end position="276"/>
    </location>
</feature>
<feature type="transmembrane region" description="Helical" evidence="7">
    <location>
        <begin position="176"/>
        <end position="197"/>
    </location>
</feature>
<evidence type="ECO:0000259" key="8">
    <source>
        <dbReference type="Pfam" id="PF19053"/>
    </source>
</evidence>
<feature type="transmembrane region" description="Helical" evidence="7">
    <location>
        <begin position="203"/>
        <end position="223"/>
    </location>
</feature>
<protein>
    <submittedName>
        <fullName evidence="9">Type VII secretion integral membrane protein EccD</fullName>
    </submittedName>
</protein>
<feature type="transmembrane region" description="Helical" evidence="7">
    <location>
        <begin position="321"/>
        <end position="344"/>
    </location>
</feature>
<comment type="subcellular location">
    <subcellularLocation>
        <location evidence="1">Cell membrane</location>
        <topology evidence="1">Multi-pass membrane protein</topology>
    </subcellularLocation>
</comment>